<keyword evidence="2" id="KW-1133">Transmembrane helix</keyword>
<dbReference type="RefSeq" id="WP_317704868.1">
    <property type="nucleotide sequence ID" value="NZ_AP024714.1"/>
</dbReference>
<dbReference type="EMBL" id="AP024714">
    <property type="protein sequence ID" value="BCX82468.1"/>
    <property type="molecule type" value="Genomic_DNA"/>
</dbReference>
<keyword evidence="4" id="KW-1185">Reference proteome</keyword>
<feature type="compositionally biased region" description="Basic and acidic residues" evidence="1">
    <location>
        <begin position="68"/>
        <end position="79"/>
    </location>
</feature>
<evidence type="ECO:0000256" key="1">
    <source>
        <dbReference type="SAM" id="MobiDB-lite"/>
    </source>
</evidence>
<accession>A0AAU9C413</accession>
<gene>
    <name evidence="3" type="ORF">MIT9_P2054</name>
</gene>
<dbReference type="Proteomes" id="UP001321825">
    <property type="component" value="Chromosome"/>
</dbReference>
<keyword evidence="2" id="KW-0812">Transmembrane</keyword>
<organism evidence="3 4">
    <name type="scientific">Methylomarinovum caldicuralii</name>
    <dbReference type="NCBI Taxonomy" id="438856"/>
    <lineage>
        <taxon>Bacteria</taxon>
        <taxon>Pseudomonadati</taxon>
        <taxon>Pseudomonadota</taxon>
        <taxon>Gammaproteobacteria</taxon>
        <taxon>Methylococcales</taxon>
        <taxon>Methylothermaceae</taxon>
        <taxon>Methylomarinovum</taxon>
    </lineage>
</organism>
<feature type="transmembrane region" description="Helical" evidence="2">
    <location>
        <begin position="12"/>
        <end position="37"/>
    </location>
</feature>
<reference evidence="4" key="1">
    <citation type="journal article" date="2024" name="Int. J. Syst. Evol. Microbiol.">
        <title>Methylomarinovum tepidoasis sp. nov., a moderately thermophilic methanotroph of the family Methylothermaceae isolated from a deep-sea hydrothermal field.</title>
        <authorList>
            <person name="Hirayama H."/>
            <person name="Takaki Y."/>
            <person name="Abe M."/>
            <person name="Miyazaki M."/>
            <person name="Uematsu K."/>
            <person name="Matsui Y."/>
            <person name="Takai K."/>
        </authorList>
    </citation>
    <scope>NUCLEOTIDE SEQUENCE [LARGE SCALE GENOMIC DNA]</scope>
    <source>
        <strain evidence="4">IT-9</strain>
    </source>
</reference>
<evidence type="ECO:0008006" key="5">
    <source>
        <dbReference type="Google" id="ProtNLM"/>
    </source>
</evidence>
<protein>
    <recommendedName>
        <fullName evidence="5">Transmembrane protein</fullName>
    </recommendedName>
</protein>
<sequence>MSPGTVRLLTLFFLLFMVAFSFLPVPGTTLIMLYVVLFRPRWFKRLVDLIYGEAGQPALLAASTYDVPPEKKDKDRDTRQGNAETP</sequence>
<name>A0AAU9C413_9GAMM</name>
<dbReference type="AlphaFoldDB" id="A0AAU9C413"/>
<proteinExistence type="predicted"/>
<evidence type="ECO:0000313" key="3">
    <source>
        <dbReference type="EMBL" id="BCX82468.1"/>
    </source>
</evidence>
<evidence type="ECO:0000313" key="4">
    <source>
        <dbReference type="Proteomes" id="UP001321825"/>
    </source>
</evidence>
<dbReference type="KEGG" id="mcau:MIT9_P2054"/>
<feature type="region of interest" description="Disordered" evidence="1">
    <location>
        <begin position="65"/>
        <end position="86"/>
    </location>
</feature>
<evidence type="ECO:0000256" key="2">
    <source>
        <dbReference type="SAM" id="Phobius"/>
    </source>
</evidence>
<keyword evidence="2" id="KW-0472">Membrane</keyword>